<dbReference type="EMBL" id="BLWA01000001">
    <property type="protein sequence ID" value="GFM90456.1"/>
    <property type="molecule type" value="Genomic_DNA"/>
</dbReference>
<evidence type="ECO:0000313" key="1">
    <source>
        <dbReference type="EMBL" id="GFM90456.1"/>
    </source>
</evidence>
<reference evidence="1 2" key="1">
    <citation type="submission" date="2020-05" db="EMBL/GenBank/DDBJ databases">
        <title>Genetic diversity of Pseudomonas cichorii.</title>
        <authorList>
            <person name="Tani S."/>
            <person name="Yagi H."/>
            <person name="Hashimoto S."/>
            <person name="Iiyama K."/>
            <person name="Furuya N."/>
        </authorList>
    </citation>
    <scope>NUCLEOTIDE SEQUENCE [LARGE SCALE GENOMIC DNA]</scope>
    <source>
        <strain evidence="1 2">LMG 2162</strain>
    </source>
</reference>
<evidence type="ECO:0000313" key="2">
    <source>
        <dbReference type="Proteomes" id="UP000614982"/>
    </source>
</evidence>
<keyword evidence="2" id="KW-1185">Reference proteome</keyword>
<dbReference type="Proteomes" id="UP000614982">
    <property type="component" value="Unassembled WGS sequence"/>
</dbReference>
<sequence length="58" mass="6504">MLLANEQLDAQVEFQLLDARGQVRGHPMDVLRSGADAALLGDSLEYFKLDEIQFILQT</sequence>
<name>A0ABQ1DHG5_PSECI</name>
<accession>A0ABQ1DHG5</accession>
<protein>
    <submittedName>
        <fullName evidence="1">Uncharacterized protein</fullName>
    </submittedName>
</protein>
<organism evidence="1 2">
    <name type="scientific">Pseudomonas cichorii</name>
    <dbReference type="NCBI Taxonomy" id="36746"/>
    <lineage>
        <taxon>Bacteria</taxon>
        <taxon>Pseudomonadati</taxon>
        <taxon>Pseudomonadota</taxon>
        <taxon>Gammaproteobacteria</taxon>
        <taxon>Pseudomonadales</taxon>
        <taxon>Pseudomonadaceae</taxon>
        <taxon>Pseudomonas</taxon>
    </lineage>
</organism>
<gene>
    <name evidence="1" type="ORF">PSCICP_04280</name>
</gene>
<comment type="caution">
    <text evidence="1">The sequence shown here is derived from an EMBL/GenBank/DDBJ whole genome shotgun (WGS) entry which is preliminary data.</text>
</comment>
<proteinExistence type="predicted"/>